<name>A0A6A6F846_9PEZI</name>
<dbReference type="AlphaFoldDB" id="A0A6A6F846"/>
<evidence type="ECO:0000313" key="1">
    <source>
        <dbReference type="EMBL" id="KAF2208727.1"/>
    </source>
</evidence>
<gene>
    <name evidence="1" type="ORF">CERZMDRAFT_101170</name>
</gene>
<dbReference type="EMBL" id="ML992692">
    <property type="protein sequence ID" value="KAF2208727.1"/>
    <property type="molecule type" value="Genomic_DNA"/>
</dbReference>
<sequence length="120" mass="13720">MTTALRGPQLDASKLKWHFSRGALRAQRFRACRFPPIPAHRRSMGGNQFCEISRIPTCKQIKVPHREFMQQMVLAIPRRPLDAERIIAARQTPHNLEHIGTECRARSTLSATKHIQTLGD</sequence>
<protein>
    <submittedName>
        <fullName evidence="1">Uncharacterized protein</fullName>
    </submittedName>
</protein>
<keyword evidence="2" id="KW-1185">Reference proteome</keyword>
<dbReference type="Proteomes" id="UP000799539">
    <property type="component" value="Unassembled WGS sequence"/>
</dbReference>
<reference evidence="1" key="1">
    <citation type="journal article" date="2020" name="Stud. Mycol.">
        <title>101 Dothideomycetes genomes: a test case for predicting lifestyles and emergence of pathogens.</title>
        <authorList>
            <person name="Haridas S."/>
            <person name="Albert R."/>
            <person name="Binder M."/>
            <person name="Bloem J."/>
            <person name="Labutti K."/>
            <person name="Salamov A."/>
            <person name="Andreopoulos B."/>
            <person name="Baker S."/>
            <person name="Barry K."/>
            <person name="Bills G."/>
            <person name="Bluhm B."/>
            <person name="Cannon C."/>
            <person name="Castanera R."/>
            <person name="Culley D."/>
            <person name="Daum C."/>
            <person name="Ezra D."/>
            <person name="Gonzalez J."/>
            <person name="Henrissat B."/>
            <person name="Kuo A."/>
            <person name="Liang C."/>
            <person name="Lipzen A."/>
            <person name="Lutzoni F."/>
            <person name="Magnuson J."/>
            <person name="Mondo S."/>
            <person name="Nolan M."/>
            <person name="Ohm R."/>
            <person name="Pangilinan J."/>
            <person name="Park H.-J."/>
            <person name="Ramirez L."/>
            <person name="Alfaro M."/>
            <person name="Sun H."/>
            <person name="Tritt A."/>
            <person name="Yoshinaga Y."/>
            <person name="Zwiers L.-H."/>
            <person name="Turgeon B."/>
            <person name="Goodwin S."/>
            <person name="Spatafora J."/>
            <person name="Crous P."/>
            <person name="Grigoriev I."/>
        </authorList>
    </citation>
    <scope>NUCLEOTIDE SEQUENCE</scope>
    <source>
        <strain evidence="1">SCOH1-5</strain>
    </source>
</reference>
<accession>A0A6A6F846</accession>
<evidence type="ECO:0000313" key="2">
    <source>
        <dbReference type="Proteomes" id="UP000799539"/>
    </source>
</evidence>
<proteinExistence type="predicted"/>
<organism evidence="1 2">
    <name type="scientific">Cercospora zeae-maydis SCOH1-5</name>
    <dbReference type="NCBI Taxonomy" id="717836"/>
    <lineage>
        <taxon>Eukaryota</taxon>
        <taxon>Fungi</taxon>
        <taxon>Dikarya</taxon>
        <taxon>Ascomycota</taxon>
        <taxon>Pezizomycotina</taxon>
        <taxon>Dothideomycetes</taxon>
        <taxon>Dothideomycetidae</taxon>
        <taxon>Mycosphaerellales</taxon>
        <taxon>Mycosphaerellaceae</taxon>
        <taxon>Cercospora</taxon>
    </lineage>
</organism>